<keyword evidence="5" id="KW-0378">Hydrolase</keyword>
<dbReference type="PROSITE" id="PS51419">
    <property type="entry name" value="RAB"/>
    <property type="match status" value="1"/>
</dbReference>
<dbReference type="PANTHER" id="PTHR47981:SF20">
    <property type="entry name" value="RAS-RELATED PROTEIN RAB-7A"/>
    <property type="match status" value="1"/>
</dbReference>
<name>A0A836CPL3_9STRA</name>
<dbReference type="GO" id="GO:0005774">
    <property type="term" value="C:vacuolar membrane"/>
    <property type="evidence" value="ECO:0007669"/>
    <property type="project" value="TreeGrafter"/>
</dbReference>
<evidence type="ECO:0000313" key="6">
    <source>
        <dbReference type="Proteomes" id="UP000664859"/>
    </source>
</evidence>
<dbReference type="PANTHER" id="PTHR47981">
    <property type="entry name" value="RAB FAMILY"/>
    <property type="match status" value="1"/>
</dbReference>
<proteinExistence type="inferred from homology"/>
<keyword evidence="3" id="KW-0342">GTP-binding</keyword>
<accession>A0A836CPL3</accession>
<dbReference type="Proteomes" id="UP000664859">
    <property type="component" value="Unassembled WGS sequence"/>
</dbReference>
<dbReference type="SMART" id="SM00174">
    <property type="entry name" value="RHO"/>
    <property type="match status" value="1"/>
</dbReference>
<evidence type="ECO:0000256" key="1">
    <source>
        <dbReference type="ARBA" id="ARBA00006270"/>
    </source>
</evidence>
<dbReference type="SMART" id="SM00175">
    <property type="entry name" value="RAB"/>
    <property type="match status" value="1"/>
</dbReference>
<evidence type="ECO:0000313" key="5">
    <source>
        <dbReference type="EMBL" id="KAG5192954.1"/>
    </source>
</evidence>
<sequence>MCCVPGADFMTKSEELRGTPLLLQIWDTAGQERFHVGALGAGFYRGASAALIVYDVTSPASVKQVAMWRDELLERLDEESRQQFPIVVLANKANLVKEGSCGSPVDRAKSTVDLVKEGSSSPVDRAEVDLVKEGSSSPLDRAEVDLVKEGSSSPVDRAEVAAWCASLGMGHLETSAKDGVGVQPAMTCVAMLALEEKLKQQALQQARGRDAADPRTIRLSATSPPHRGQGCCA</sequence>
<keyword evidence="6" id="KW-1185">Reference proteome</keyword>
<evidence type="ECO:0000256" key="3">
    <source>
        <dbReference type="ARBA" id="ARBA00023134"/>
    </source>
</evidence>
<protein>
    <submittedName>
        <fullName evidence="5">P-loop containing nucleoside triphosphate hydrolase protein</fullName>
    </submittedName>
</protein>
<dbReference type="GO" id="GO:0003924">
    <property type="term" value="F:GTPase activity"/>
    <property type="evidence" value="ECO:0007669"/>
    <property type="project" value="InterPro"/>
</dbReference>
<organism evidence="5 6">
    <name type="scientific">Tribonema minus</name>
    <dbReference type="NCBI Taxonomy" id="303371"/>
    <lineage>
        <taxon>Eukaryota</taxon>
        <taxon>Sar</taxon>
        <taxon>Stramenopiles</taxon>
        <taxon>Ochrophyta</taxon>
        <taxon>PX clade</taxon>
        <taxon>Xanthophyceae</taxon>
        <taxon>Tribonematales</taxon>
        <taxon>Tribonemataceae</taxon>
        <taxon>Tribonema</taxon>
    </lineage>
</organism>
<keyword evidence="2" id="KW-0547">Nucleotide-binding</keyword>
<reference evidence="5" key="1">
    <citation type="submission" date="2021-02" db="EMBL/GenBank/DDBJ databases">
        <title>First Annotated Genome of the Yellow-green Alga Tribonema minus.</title>
        <authorList>
            <person name="Mahan K.M."/>
        </authorList>
    </citation>
    <scope>NUCLEOTIDE SEQUENCE</scope>
    <source>
        <strain evidence="5">UTEX B ZZ1240</strain>
    </source>
</reference>
<dbReference type="InterPro" id="IPR027417">
    <property type="entry name" value="P-loop_NTPase"/>
</dbReference>
<dbReference type="AlphaFoldDB" id="A0A836CPL3"/>
<dbReference type="Pfam" id="PF00071">
    <property type="entry name" value="Ras"/>
    <property type="match status" value="1"/>
</dbReference>
<dbReference type="PRINTS" id="PR00449">
    <property type="entry name" value="RASTRNSFRMNG"/>
</dbReference>
<gene>
    <name evidence="5" type="ORF">JKP88DRAFT_272256</name>
</gene>
<dbReference type="InterPro" id="IPR001806">
    <property type="entry name" value="Small_GTPase"/>
</dbReference>
<feature type="region of interest" description="Disordered" evidence="4">
    <location>
        <begin position="205"/>
        <end position="233"/>
    </location>
</feature>
<evidence type="ECO:0000256" key="2">
    <source>
        <dbReference type="ARBA" id="ARBA00022741"/>
    </source>
</evidence>
<comment type="caution">
    <text evidence="5">The sequence shown here is derived from an EMBL/GenBank/DDBJ whole genome shotgun (WGS) entry which is preliminary data.</text>
</comment>
<evidence type="ECO:0000256" key="4">
    <source>
        <dbReference type="SAM" id="MobiDB-lite"/>
    </source>
</evidence>
<dbReference type="GO" id="GO:0005525">
    <property type="term" value="F:GTP binding"/>
    <property type="evidence" value="ECO:0007669"/>
    <property type="project" value="UniProtKB-KW"/>
</dbReference>
<dbReference type="OrthoDB" id="5976022at2759"/>
<dbReference type="EMBL" id="JAFCMP010000001">
    <property type="protein sequence ID" value="KAG5192954.1"/>
    <property type="molecule type" value="Genomic_DNA"/>
</dbReference>
<comment type="similarity">
    <text evidence="1">Belongs to the small GTPase superfamily. Rab family.</text>
</comment>
<feature type="compositionally biased region" description="Basic and acidic residues" evidence="4">
    <location>
        <begin position="207"/>
        <end position="216"/>
    </location>
</feature>
<dbReference type="Gene3D" id="3.40.50.300">
    <property type="entry name" value="P-loop containing nucleotide triphosphate hydrolases"/>
    <property type="match status" value="1"/>
</dbReference>
<dbReference type="PROSITE" id="PS51421">
    <property type="entry name" value="RAS"/>
    <property type="match status" value="1"/>
</dbReference>
<dbReference type="SUPFAM" id="SSF52540">
    <property type="entry name" value="P-loop containing nucleoside triphosphate hydrolases"/>
    <property type="match status" value="1"/>
</dbReference>
<dbReference type="SMART" id="SM00173">
    <property type="entry name" value="RAS"/>
    <property type="match status" value="1"/>
</dbReference>